<accession>A0AAU7PK93</accession>
<dbReference type="EMBL" id="CP157940">
    <property type="protein sequence ID" value="XBS52749.1"/>
    <property type="molecule type" value="Genomic_DNA"/>
</dbReference>
<protein>
    <submittedName>
        <fullName evidence="1">DUF6838 family protein</fullName>
    </submittedName>
</protein>
<organism evidence="1">
    <name type="scientific">Lacrimispora sp. BS-2</name>
    <dbReference type="NCBI Taxonomy" id="3151850"/>
    <lineage>
        <taxon>Bacteria</taxon>
        <taxon>Bacillati</taxon>
        <taxon>Bacillota</taxon>
        <taxon>Clostridia</taxon>
        <taxon>Lachnospirales</taxon>
        <taxon>Lachnospiraceae</taxon>
        <taxon>Lacrimispora</taxon>
    </lineage>
</organism>
<gene>
    <name evidence="1" type="ORF">ABFV83_12950</name>
</gene>
<dbReference type="RefSeq" id="WP_349944396.1">
    <property type="nucleotide sequence ID" value="NZ_CP157940.1"/>
</dbReference>
<name>A0AAU7PK93_9FIRM</name>
<evidence type="ECO:0000313" key="1">
    <source>
        <dbReference type="EMBL" id="XBS52749.1"/>
    </source>
</evidence>
<dbReference type="InterPro" id="IPR049254">
    <property type="entry name" value="Phage_tail_terminator"/>
</dbReference>
<reference evidence="1" key="1">
    <citation type="submission" date="2024-06" db="EMBL/GenBank/DDBJ databases">
        <title>Lacrimispora cavernae sp. nov., a novel anaerobe isolated from bat guano pile inside a cave.</title>
        <authorList>
            <person name="Miller S.L."/>
            <person name="Lu N."/>
            <person name="King J."/>
            <person name="Sankaranarayanan K."/>
            <person name="Lawson P.A."/>
        </authorList>
    </citation>
    <scope>NUCLEOTIDE SEQUENCE</scope>
    <source>
        <strain evidence="1">BS-2</strain>
    </source>
</reference>
<dbReference type="AlphaFoldDB" id="A0AAU7PK93"/>
<sequence length="137" mass="15976">MYNEIMEGVLKRLKELFPEARIGTLPLEEGIAEPYFEVGFLEASEKPVNGQRYFRSVSVYVKYYGQNSEQRLKDRNLVLDVLMDKLEYITLEDGCLIRGSSRKGKYEEAALNFLVDYQVHILKTEEPQESMEDIKIK</sequence>
<proteinExistence type="predicted"/>
<dbReference type="Pfam" id="PF20765">
    <property type="entry name" value="Phage_tail_terminator_8"/>
    <property type="match status" value="1"/>
</dbReference>